<gene>
    <name evidence="2" type="ORF">BpHYR1_049384</name>
</gene>
<dbReference type="EMBL" id="REGN01003636">
    <property type="protein sequence ID" value="RNA21595.1"/>
    <property type="molecule type" value="Genomic_DNA"/>
</dbReference>
<dbReference type="Proteomes" id="UP000276133">
    <property type="component" value="Unassembled WGS sequence"/>
</dbReference>
<evidence type="ECO:0000259" key="1">
    <source>
        <dbReference type="Pfam" id="PF25898"/>
    </source>
</evidence>
<accession>A0A3M7RE88</accession>
<protein>
    <recommendedName>
        <fullName evidence="1">LolA-like domain-containing protein</fullName>
    </recommendedName>
</protein>
<organism evidence="2 3">
    <name type="scientific">Brachionus plicatilis</name>
    <name type="common">Marine rotifer</name>
    <name type="synonym">Brachionus muelleri</name>
    <dbReference type="NCBI Taxonomy" id="10195"/>
    <lineage>
        <taxon>Eukaryota</taxon>
        <taxon>Metazoa</taxon>
        <taxon>Spiralia</taxon>
        <taxon>Gnathifera</taxon>
        <taxon>Rotifera</taxon>
        <taxon>Eurotatoria</taxon>
        <taxon>Monogononta</taxon>
        <taxon>Pseudotrocha</taxon>
        <taxon>Ploima</taxon>
        <taxon>Brachionidae</taxon>
        <taxon>Brachionus</taxon>
    </lineage>
</organism>
<dbReference type="PANTHER" id="PTHR36902:SF1">
    <property type="entry name" value="ENRICHED IN SURFACE-LABELED PROTEOME PROTEIN 9"/>
    <property type="match status" value="1"/>
</dbReference>
<dbReference type="PANTHER" id="PTHR36902">
    <property type="entry name" value="ENRICHED IN SURFACE-LABELED PROTEOME PROTEIN 9"/>
    <property type="match status" value="1"/>
</dbReference>
<proteinExistence type="predicted"/>
<dbReference type="Pfam" id="PF25898">
    <property type="entry name" value="LolA_2nd_metazoa"/>
    <property type="match status" value="1"/>
</dbReference>
<sequence>MSLRSNPAPKFPQKYSTRVEVNQLEDDKSYEMQAFYDYSKKKATLDLRENSKFSSKLVLFIQIFFSAEPTFDVPLVPPPDNQPLYETTCKTFPLKESTSLNYYFGYSGITYLNPKDANTFFRFDSYSRSYEGEDFVRGILCDVYVSCQYNEATKANYTIRHYFSKPSITFPGNNDTYPRIIMRAKYTGVALKQDGSLKPFNNTFDYHEFRLDFDRDDVFQELYLISRFS</sequence>
<comment type="caution">
    <text evidence="2">The sequence shown here is derived from an EMBL/GenBank/DDBJ whole genome shotgun (WGS) entry which is preliminary data.</text>
</comment>
<evidence type="ECO:0000313" key="2">
    <source>
        <dbReference type="EMBL" id="RNA21595.1"/>
    </source>
</evidence>
<dbReference type="InterPro" id="IPR058831">
    <property type="entry name" value="LolA-like_dom_2nd"/>
</dbReference>
<name>A0A3M7RE88_BRAPC</name>
<keyword evidence="3" id="KW-1185">Reference proteome</keyword>
<reference evidence="2 3" key="1">
    <citation type="journal article" date="2018" name="Sci. Rep.">
        <title>Genomic signatures of local adaptation to the degree of environmental predictability in rotifers.</title>
        <authorList>
            <person name="Franch-Gras L."/>
            <person name="Hahn C."/>
            <person name="Garcia-Roger E.M."/>
            <person name="Carmona M.J."/>
            <person name="Serra M."/>
            <person name="Gomez A."/>
        </authorList>
    </citation>
    <scope>NUCLEOTIDE SEQUENCE [LARGE SCALE GENOMIC DNA]</scope>
    <source>
        <strain evidence="2">HYR1</strain>
    </source>
</reference>
<dbReference type="AlphaFoldDB" id="A0A3M7RE88"/>
<feature type="domain" description="LolA-like" evidence="1">
    <location>
        <begin position="110"/>
        <end position="218"/>
    </location>
</feature>
<evidence type="ECO:0000313" key="3">
    <source>
        <dbReference type="Proteomes" id="UP000276133"/>
    </source>
</evidence>
<dbReference type="OrthoDB" id="5983572at2759"/>